<protein>
    <submittedName>
        <fullName evidence="1">Uncharacterized protein</fullName>
    </submittedName>
</protein>
<evidence type="ECO:0000313" key="1">
    <source>
        <dbReference type="EMBL" id="KKK83374.1"/>
    </source>
</evidence>
<reference evidence="1" key="1">
    <citation type="journal article" date="2015" name="Nature">
        <title>Complex archaea that bridge the gap between prokaryotes and eukaryotes.</title>
        <authorList>
            <person name="Spang A."/>
            <person name="Saw J.H."/>
            <person name="Jorgensen S.L."/>
            <person name="Zaremba-Niedzwiedzka K."/>
            <person name="Martijn J."/>
            <person name="Lind A.E."/>
            <person name="van Eijk R."/>
            <person name="Schleper C."/>
            <person name="Guy L."/>
            <person name="Ettema T.J."/>
        </authorList>
    </citation>
    <scope>NUCLEOTIDE SEQUENCE</scope>
</reference>
<proteinExistence type="predicted"/>
<accession>A0A0F9AYE2</accession>
<sequence length="48" mass="5279">IMDGGISFEDQFLAQMCLPDGSTVAEFMELPQNSALLEKTQMPKMLTA</sequence>
<dbReference type="AlphaFoldDB" id="A0A0F9AYE2"/>
<organism evidence="1">
    <name type="scientific">marine sediment metagenome</name>
    <dbReference type="NCBI Taxonomy" id="412755"/>
    <lineage>
        <taxon>unclassified sequences</taxon>
        <taxon>metagenomes</taxon>
        <taxon>ecological metagenomes</taxon>
    </lineage>
</organism>
<dbReference type="EMBL" id="LAZR01052251">
    <property type="protein sequence ID" value="KKK83374.1"/>
    <property type="molecule type" value="Genomic_DNA"/>
</dbReference>
<gene>
    <name evidence="1" type="ORF">LCGC14_2794000</name>
</gene>
<feature type="non-terminal residue" evidence="1">
    <location>
        <position position="1"/>
    </location>
</feature>
<name>A0A0F9AYE2_9ZZZZ</name>
<comment type="caution">
    <text evidence="1">The sequence shown here is derived from an EMBL/GenBank/DDBJ whole genome shotgun (WGS) entry which is preliminary data.</text>
</comment>